<proteinExistence type="predicted"/>
<dbReference type="EMBL" id="WUAV01000002">
    <property type="protein sequence ID" value="KAF1765260.1"/>
    <property type="molecule type" value="Genomic_DNA"/>
</dbReference>
<reference evidence="1 2" key="1">
    <citation type="submission" date="2019-12" db="EMBL/GenBank/DDBJ databases">
        <title>Chromosome-level assembly of the Caenorhabditis remanei genome.</title>
        <authorList>
            <person name="Teterina A.A."/>
            <person name="Willis J.H."/>
            <person name="Phillips P.C."/>
        </authorList>
    </citation>
    <scope>NUCLEOTIDE SEQUENCE [LARGE SCALE GENOMIC DNA]</scope>
    <source>
        <strain evidence="1 2">PX506</strain>
        <tissue evidence="1">Whole organism</tissue>
    </source>
</reference>
<name>A0A6A5HC22_CAERE</name>
<dbReference type="CTD" id="78774059"/>
<dbReference type="GeneID" id="78774059"/>
<evidence type="ECO:0000313" key="1">
    <source>
        <dbReference type="EMBL" id="KAF1765260.1"/>
    </source>
</evidence>
<accession>A0A6A5HC22</accession>
<dbReference type="KEGG" id="crq:GCK72_005212"/>
<evidence type="ECO:0000313" key="2">
    <source>
        <dbReference type="Proteomes" id="UP000483820"/>
    </source>
</evidence>
<protein>
    <submittedName>
        <fullName evidence="1">Uncharacterized protein</fullName>
    </submittedName>
</protein>
<gene>
    <name evidence="1" type="ORF">GCK72_005212</name>
</gene>
<dbReference type="RefSeq" id="XP_053589279.1">
    <property type="nucleotide sequence ID" value="XM_053725085.1"/>
</dbReference>
<sequence>MMSTRPSLSKTGSNARSTVAAVLNIECLHVICNWAELKKVMKPFLATKDTRRIKVKHWENLLEYSGYKAFDELIFAINRKVIELSLLSPATELVAVFGGYQHQESTSPEVYASDIPFLIGVEHTNSLFGDESFGTTTAALVTVEYVGEPAAIDDDDVALGGVHGVVGDVVEDVTAEVAWFNDVFSQVGHKFSMDSPIESWRCPWANWN</sequence>
<organism evidence="1 2">
    <name type="scientific">Caenorhabditis remanei</name>
    <name type="common">Caenorhabditis vulgaris</name>
    <dbReference type="NCBI Taxonomy" id="31234"/>
    <lineage>
        <taxon>Eukaryota</taxon>
        <taxon>Metazoa</taxon>
        <taxon>Ecdysozoa</taxon>
        <taxon>Nematoda</taxon>
        <taxon>Chromadorea</taxon>
        <taxon>Rhabditida</taxon>
        <taxon>Rhabditina</taxon>
        <taxon>Rhabditomorpha</taxon>
        <taxon>Rhabditoidea</taxon>
        <taxon>Rhabditidae</taxon>
        <taxon>Peloderinae</taxon>
        <taxon>Caenorhabditis</taxon>
    </lineage>
</organism>
<dbReference type="AlphaFoldDB" id="A0A6A5HC22"/>
<dbReference type="Proteomes" id="UP000483820">
    <property type="component" value="Chromosome II"/>
</dbReference>
<comment type="caution">
    <text evidence="1">The sequence shown here is derived from an EMBL/GenBank/DDBJ whole genome shotgun (WGS) entry which is preliminary data.</text>
</comment>